<feature type="compositionally biased region" description="Low complexity" evidence="1">
    <location>
        <begin position="44"/>
        <end position="53"/>
    </location>
</feature>
<comment type="caution">
    <text evidence="2">The sequence shown here is derived from an EMBL/GenBank/DDBJ whole genome shotgun (WGS) entry which is preliminary data.</text>
</comment>
<dbReference type="Proteomes" id="UP000242814">
    <property type="component" value="Unassembled WGS sequence"/>
</dbReference>
<dbReference type="AlphaFoldDB" id="A0A1D2J797"/>
<dbReference type="VEuPathDB" id="FungiDB:PADG_08104"/>
<organism evidence="2 3">
    <name type="scientific">Paracoccidioides brasiliensis</name>
    <dbReference type="NCBI Taxonomy" id="121759"/>
    <lineage>
        <taxon>Eukaryota</taxon>
        <taxon>Fungi</taxon>
        <taxon>Dikarya</taxon>
        <taxon>Ascomycota</taxon>
        <taxon>Pezizomycotina</taxon>
        <taxon>Eurotiomycetes</taxon>
        <taxon>Eurotiomycetidae</taxon>
        <taxon>Onygenales</taxon>
        <taxon>Ajellomycetaceae</taxon>
        <taxon>Paracoccidioides</taxon>
    </lineage>
</organism>
<feature type="region of interest" description="Disordered" evidence="1">
    <location>
        <begin position="1"/>
        <end position="53"/>
    </location>
</feature>
<accession>A0A1D2J797</accession>
<evidence type="ECO:0000256" key="1">
    <source>
        <dbReference type="SAM" id="MobiDB-lite"/>
    </source>
</evidence>
<gene>
    <name evidence="2" type="ORF">ACO22_06511</name>
</gene>
<evidence type="ECO:0000313" key="3">
    <source>
        <dbReference type="Proteomes" id="UP000242814"/>
    </source>
</evidence>
<name>A0A1D2J797_PARBR</name>
<dbReference type="EMBL" id="LZYO01000356">
    <property type="protein sequence ID" value="ODH14828.1"/>
    <property type="molecule type" value="Genomic_DNA"/>
</dbReference>
<reference evidence="2 3" key="1">
    <citation type="submission" date="2016-06" db="EMBL/GenBank/DDBJ databases">
        <authorList>
            <person name="Kjaerup R.B."/>
            <person name="Dalgaard T.S."/>
            <person name="Juul-Madsen H.R."/>
        </authorList>
    </citation>
    <scope>NUCLEOTIDE SEQUENCE [LARGE SCALE GENOMIC DNA]</scope>
    <source>
        <strain evidence="2 3">Pb300</strain>
    </source>
</reference>
<evidence type="ECO:0000313" key="2">
    <source>
        <dbReference type="EMBL" id="ODH14828.1"/>
    </source>
</evidence>
<dbReference type="VEuPathDB" id="FungiDB:PADG_07825"/>
<sequence>MSQNNSDIAITKAPLHSEKKRARAISSAPLKPPDDPSQPQNNMSQDASDTTTATTAQLHQINIDFNPCPALSPGGEFIENVTDCTQAVSLTVKNSSSTVNYKLNALLSHANNFFSAELAAVLELCNELSVILDLILCTYKNSLPHQTAVLRQAMGHRELAAVLELCNELSVILDLILCTYKNSLPHQTAVLRQAMGHRELAAVLELCNELSVILDLILCTYKNSLPHQTAVLRQAMGHRELAAVLELCNELSVILDLILCTYKNSLPHQTAALRQAMGHSIVKAIKDLTAESKPTLIYATAVTAKVILSNNFFQTVSMIGQSHKKQTFKLFINKYMS</sequence>
<protein>
    <submittedName>
        <fullName evidence="2">Uncharacterized protein</fullName>
    </submittedName>
</protein>
<proteinExistence type="predicted"/>